<evidence type="ECO:0000256" key="5">
    <source>
        <dbReference type="ARBA" id="ARBA00023136"/>
    </source>
</evidence>
<dbReference type="Proteomes" id="UP000631473">
    <property type="component" value="Unassembled WGS sequence"/>
</dbReference>
<dbReference type="EMBL" id="JACXTI010000002">
    <property type="protein sequence ID" value="MBD3701189.1"/>
    <property type="molecule type" value="Genomic_DNA"/>
</dbReference>
<sequence length="383" mass="41715">MSSYSPNPTAAAQPAVTVRRSRRRIGILALLAIGTMINYLDRTVLGIAAPKLTAELGIDPAIMGILFSAFASDLCSGADPRRIVSRPLWQQSDLLLSLTLWSLFTLFHGMAVGLKTLLLCRFGLGISEAPCFPVNSRVVSALVPTAGAGEGHGGVHRGEYLGLACFAPLLFWIMDGFGWRVLFVSVGAVGILFALVWWRCYREPHEDPRLSQQEREHIENGGGLSAPTDQQVAFSWPLVRQLLSKRQIIGASIGQFAGNTVLVFFLTWFPTLAGHRAAYAPAEGRLFLHPAVCRRRRRVMFGGWLSDKLLKATGSANLGRKLPIVAGLLMASCIITANWLESDPAVILVMSFAFFGRGDGGSRLDADLRYRPEGAGRSDRRPV</sequence>
<dbReference type="InterPro" id="IPR020846">
    <property type="entry name" value="MFS_dom"/>
</dbReference>
<evidence type="ECO:0000313" key="10">
    <source>
        <dbReference type="Proteomes" id="UP000631473"/>
    </source>
</evidence>
<dbReference type="PROSITE" id="PS50850">
    <property type="entry name" value="MFS"/>
    <property type="match status" value="1"/>
</dbReference>
<dbReference type="AlphaFoldDB" id="A0A927DB30"/>
<comment type="subcellular location">
    <subcellularLocation>
        <location evidence="1">Membrane</location>
        <topology evidence="1">Multi-pass membrane protein</topology>
    </subcellularLocation>
</comment>
<dbReference type="InterPro" id="IPR011701">
    <property type="entry name" value="MFS"/>
</dbReference>
<organism evidence="9 10">
    <name type="scientific">Klebsiella pneumoniae</name>
    <dbReference type="NCBI Taxonomy" id="573"/>
    <lineage>
        <taxon>Bacteria</taxon>
        <taxon>Pseudomonadati</taxon>
        <taxon>Pseudomonadota</taxon>
        <taxon>Gammaproteobacteria</taxon>
        <taxon>Enterobacterales</taxon>
        <taxon>Enterobacteriaceae</taxon>
        <taxon>Klebsiella/Raoultella group</taxon>
        <taxon>Klebsiella</taxon>
        <taxon>Klebsiella pneumoniae complex</taxon>
    </lineage>
</organism>
<evidence type="ECO:0000256" key="4">
    <source>
        <dbReference type="ARBA" id="ARBA00022989"/>
    </source>
</evidence>
<dbReference type="InterPro" id="IPR050382">
    <property type="entry name" value="MFS_Na/Anion_cotransporter"/>
</dbReference>
<evidence type="ECO:0000259" key="8">
    <source>
        <dbReference type="PROSITE" id="PS50850"/>
    </source>
</evidence>
<dbReference type="SUPFAM" id="SSF103473">
    <property type="entry name" value="MFS general substrate transporter"/>
    <property type="match status" value="1"/>
</dbReference>
<evidence type="ECO:0000256" key="2">
    <source>
        <dbReference type="ARBA" id="ARBA00022475"/>
    </source>
</evidence>
<feature type="transmembrane region" description="Helical" evidence="7">
    <location>
        <begin position="52"/>
        <end position="74"/>
    </location>
</feature>
<gene>
    <name evidence="9" type="ORF">IE991_19340</name>
</gene>
<dbReference type="PANTHER" id="PTHR11662">
    <property type="entry name" value="SOLUTE CARRIER FAMILY 17"/>
    <property type="match status" value="1"/>
</dbReference>
<feature type="domain" description="Major facilitator superfamily (MFS) profile" evidence="8">
    <location>
        <begin position="27"/>
        <end position="383"/>
    </location>
</feature>
<evidence type="ECO:0000256" key="3">
    <source>
        <dbReference type="ARBA" id="ARBA00022692"/>
    </source>
</evidence>
<dbReference type="GO" id="GO:0016020">
    <property type="term" value="C:membrane"/>
    <property type="evidence" value="ECO:0007669"/>
    <property type="project" value="UniProtKB-SubCell"/>
</dbReference>
<feature type="transmembrane region" description="Helical" evidence="7">
    <location>
        <begin position="177"/>
        <end position="198"/>
    </location>
</feature>
<reference evidence="9" key="1">
    <citation type="submission" date="2020-07" db="EMBL/GenBank/DDBJ databases">
        <title>Clinical and genomic characterization of carbapenemase-producing Enterobacterales causing secondary infections during the COVID-19 crisis at a New York City hospital.</title>
        <authorList>
            <person name="Gomez-Simmonds A."/>
            <person name="Annavajhala M.K."/>
            <person name="Uhlemann A.-C."/>
        </authorList>
    </citation>
    <scope>NUCLEOTIDE SEQUENCE</scope>
    <source>
        <strain evidence="9">NK1597</strain>
    </source>
</reference>
<feature type="transmembrane region" description="Helical" evidence="7">
    <location>
        <begin position="248"/>
        <end position="269"/>
    </location>
</feature>
<name>A0A927DB30_KLEPN</name>
<dbReference type="Gene3D" id="1.20.1250.20">
    <property type="entry name" value="MFS general substrate transporter like domains"/>
    <property type="match status" value="1"/>
</dbReference>
<keyword evidence="3 7" id="KW-0812">Transmembrane</keyword>
<dbReference type="InterPro" id="IPR036259">
    <property type="entry name" value="MFS_trans_sf"/>
</dbReference>
<dbReference type="Pfam" id="PF07690">
    <property type="entry name" value="MFS_1"/>
    <property type="match status" value="1"/>
</dbReference>
<feature type="transmembrane region" description="Helical" evidence="7">
    <location>
        <begin position="94"/>
        <end position="114"/>
    </location>
</feature>
<evidence type="ECO:0000256" key="1">
    <source>
        <dbReference type="ARBA" id="ARBA00004141"/>
    </source>
</evidence>
<keyword evidence="2" id="KW-1003">Cell membrane</keyword>
<protein>
    <submittedName>
        <fullName evidence="9">MFS transporter</fullName>
    </submittedName>
</protein>
<feature type="transmembrane region" description="Helical" evidence="7">
    <location>
        <begin position="25"/>
        <end position="40"/>
    </location>
</feature>
<keyword evidence="4 7" id="KW-1133">Transmembrane helix</keyword>
<dbReference type="GO" id="GO:0022857">
    <property type="term" value="F:transmembrane transporter activity"/>
    <property type="evidence" value="ECO:0007669"/>
    <property type="project" value="InterPro"/>
</dbReference>
<dbReference type="PANTHER" id="PTHR11662:SF399">
    <property type="entry name" value="FI19708P1-RELATED"/>
    <property type="match status" value="1"/>
</dbReference>
<accession>A0A927DB30</accession>
<comment type="similarity">
    <text evidence="6">Belongs to the major facilitator superfamily. Phthalate permease family.</text>
</comment>
<comment type="caution">
    <text evidence="9">The sequence shown here is derived from an EMBL/GenBank/DDBJ whole genome shotgun (WGS) entry which is preliminary data.</text>
</comment>
<evidence type="ECO:0000313" key="9">
    <source>
        <dbReference type="EMBL" id="MBD3701189.1"/>
    </source>
</evidence>
<evidence type="ECO:0000256" key="6">
    <source>
        <dbReference type="ARBA" id="ARBA00038514"/>
    </source>
</evidence>
<keyword evidence="5 7" id="KW-0472">Membrane</keyword>
<proteinExistence type="inferred from homology"/>
<evidence type="ECO:0000256" key="7">
    <source>
        <dbReference type="SAM" id="Phobius"/>
    </source>
</evidence>